<dbReference type="Pfam" id="PF04616">
    <property type="entry name" value="Glyco_hydro_43"/>
    <property type="match status" value="1"/>
</dbReference>
<dbReference type="GO" id="GO:0005975">
    <property type="term" value="P:carbohydrate metabolic process"/>
    <property type="evidence" value="ECO:0007669"/>
    <property type="project" value="InterPro"/>
</dbReference>
<dbReference type="EMBL" id="JACAZF010000008">
    <property type="protein sequence ID" value="KAF7297063.1"/>
    <property type="molecule type" value="Genomic_DNA"/>
</dbReference>
<dbReference type="GeneID" id="59348526"/>
<dbReference type="AlphaFoldDB" id="A0A8H6W0G3"/>
<accession>A0A8H6W0G3</accession>
<dbReference type="GO" id="GO:0004553">
    <property type="term" value="F:hydrolase activity, hydrolyzing O-glycosyl compounds"/>
    <property type="evidence" value="ECO:0007669"/>
    <property type="project" value="InterPro"/>
</dbReference>
<dbReference type="CDD" id="cd09001">
    <property type="entry name" value="GH43_FsAxh1-like"/>
    <property type="match status" value="1"/>
</dbReference>
<organism evidence="5 6">
    <name type="scientific">Mycena indigotica</name>
    <dbReference type="NCBI Taxonomy" id="2126181"/>
    <lineage>
        <taxon>Eukaryota</taxon>
        <taxon>Fungi</taxon>
        <taxon>Dikarya</taxon>
        <taxon>Basidiomycota</taxon>
        <taxon>Agaricomycotina</taxon>
        <taxon>Agaricomycetes</taxon>
        <taxon>Agaricomycetidae</taxon>
        <taxon>Agaricales</taxon>
        <taxon>Marasmiineae</taxon>
        <taxon>Mycenaceae</taxon>
        <taxon>Mycena</taxon>
    </lineage>
</organism>
<evidence type="ECO:0000256" key="3">
    <source>
        <dbReference type="ARBA" id="ARBA00023295"/>
    </source>
</evidence>
<evidence type="ECO:0000313" key="5">
    <source>
        <dbReference type="EMBL" id="KAF7297063.1"/>
    </source>
</evidence>
<dbReference type="RefSeq" id="XP_037217422.1">
    <property type="nucleotide sequence ID" value="XM_037366010.1"/>
</dbReference>
<dbReference type="InterPro" id="IPR006710">
    <property type="entry name" value="Glyco_hydro_43"/>
</dbReference>
<evidence type="ECO:0000256" key="1">
    <source>
        <dbReference type="ARBA" id="ARBA00009865"/>
    </source>
</evidence>
<gene>
    <name evidence="5" type="ORF">MIND_00939100</name>
</gene>
<sequence length="251" mass="28133">MHYSPGAPILQSKDLVNWEYIGHSVPTLSFNSKYNLQNGQQAYVKGIWASTMRQRPSNGLWYWYGCIEFGTSYVWTASSPSGPWTQRASFGTCFYDCGLLIDDNDMMYIAYGGGNVNVAQLSADGFSIVKTQQVLTTSTANGGTMEGNRLYKRNGLYYIIDDLPATEEWVWKASSIWGPYTPKNLVKSISCNFPNEGSCNPHQGSLVDTPSGQWYHMSFTDAYPGGRYPILAPVTWGSVWRSVLDKTQNEW</sequence>
<dbReference type="Proteomes" id="UP000636479">
    <property type="component" value="Unassembled WGS sequence"/>
</dbReference>
<reference evidence="5" key="1">
    <citation type="submission" date="2020-05" db="EMBL/GenBank/DDBJ databases">
        <title>Mycena genomes resolve the evolution of fungal bioluminescence.</title>
        <authorList>
            <person name="Tsai I.J."/>
        </authorList>
    </citation>
    <scope>NUCLEOTIDE SEQUENCE</scope>
    <source>
        <strain evidence="5">171206Taipei</strain>
    </source>
</reference>
<comment type="similarity">
    <text evidence="1 4">Belongs to the glycosyl hydrolase 43 family.</text>
</comment>
<evidence type="ECO:0000256" key="2">
    <source>
        <dbReference type="ARBA" id="ARBA00022801"/>
    </source>
</evidence>
<keyword evidence="6" id="KW-1185">Reference proteome</keyword>
<evidence type="ECO:0000256" key="4">
    <source>
        <dbReference type="RuleBase" id="RU361187"/>
    </source>
</evidence>
<dbReference type="PANTHER" id="PTHR42812:SF15">
    <property type="entry name" value="HYDROLASE, PUTATIVE (AFU_ORTHOLOGUE AFUA_2G00930)-RELATED"/>
    <property type="match status" value="1"/>
</dbReference>
<dbReference type="InterPro" id="IPR023296">
    <property type="entry name" value="Glyco_hydro_beta-prop_sf"/>
</dbReference>
<evidence type="ECO:0000313" key="6">
    <source>
        <dbReference type="Proteomes" id="UP000636479"/>
    </source>
</evidence>
<dbReference type="OrthoDB" id="2139957at2759"/>
<proteinExistence type="inferred from homology"/>
<name>A0A8H6W0G3_9AGAR</name>
<keyword evidence="3 4" id="KW-0326">Glycosidase</keyword>
<keyword evidence="2 4" id="KW-0378">Hydrolase</keyword>
<comment type="caution">
    <text evidence="5">The sequence shown here is derived from an EMBL/GenBank/DDBJ whole genome shotgun (WGS) entry which is preliminary data.</text>
</comment>
<protein>
    <submittedName>
        <fullName evidence="5">Putative glycosyl hydrolase family 43</fullName>
    </submittedName>
</protein>
<dbReference type="InterPro" id="IPR051795">
    <property type="entry name" value="Glycosyl_Hydrlase_43"/>
</dbReference>
<dbReference type="SUPFAM" id="SSF75005">
    <property type="entry name" value="Arabinanase/levansucrase/invertase"/>
    <property type="match status" value="1"/>
</dbReference>
<dbReference type="PANTHER" id="PTHR42812">
    <property type="entry name" value="BETA-XYLOSIDASE"/>
    <property type="match status" value="1"/>
</dbReference>
<dbReference type="Gene3D" id="2.115.10.20">
    <property type="entry name" value="Glycosyl hydrolase domain, family 43"/>
    <property type="match status" value="1"/>
</dbReference>